<sequence>MSQEKDNNEQGSYQENKEFTGSTKAWGDEEKQEKEVDKDYEEAKKIANENNITAFEPIVQMFAGIAEFFSTIISKVLEKINTSKPSFAEKREMLEKEECNIDTIEQTRKKKERSVRNRFIALGLFIPAAMLVTHGLVKGWFNYLDIKAEEKIHSEYIAKHHKSEMKLSKNNLENIWKINVQNDISDAIKLSTESKIATEKIQTETLARMEEMHKENVNNNAKTINAIIKDNNNTKHFLNNKFETLKDTMTKMIKKSEKKMFKKIVENAQIASVVPNKQEQGVNFLPLSPTFNSSSTNSILEDEEMEEYTLEVVEAISFSDIDGSTLDFLESNDQNKSLIEFILQAGFAKGRIITGTISPTSIVSSEGQENLPEPVFISMMSPLKIANGFYEDISDCLIRGVAKGDFSTGRAKIRLEELSCSMETIDGEMYYIHQKVEGWVFGEDGYFGAKGRLITKEGQIVSKALPLGMLEGLIGALTQSPQLLVPGATGTTSGSSVVQQGAIQGFSSGSTKVIEKISDYYIKLLNSLNPTVEVRAGRVVTIGFRGGEKIKVQPYKSFNIGAFSDLKKGDIDEAYLR</sequence>
<evidence type="ECO:0000313" key="5">
    <source>
        <dbReference type="Proteomes" id="UP000218113"/>
    </source>
</evidence>
<protein>
    <recommendedName>
        <fullName evidence="6">Conjugal transfer protein TraB</fullName>
    </recommendedName>
</protein>
<feature type="region of interest" description="Disordered" evidence="2">
    <location>
        <begin position="1"/>
        <end position="38"/>
    </location>
</feature>
<evidence type="ECO:0000256" key="2">
    <source>
        <dbReference type="SAM" id="MobiDB-lite"/>
    </source>
</evidence>
<feature type="compositionally biased region" description="Polar residues" evidence="2">
    <location>
        <begin position="9"/>
        <end position="23"/>
    </location>
</feature>
<reference evidence="5" key="1">
    <citation type="submission" date="2017-08" db="EMBL/GenBank/DDBJ databases">
        <title>A dynamic microbial community with high functional redundancy inhabits the cold, oxic subseafloor aquifer.</title>
        <authorList>
            <person name="Tully B.J."/>
            <person name="Wheat C.G."/>
            <person name="Glazer B.T."/>
            <person name="Huber J.A."/>
        </authorList>
    </citation>
    <scope>NUCLEOTIDE SEQUENCE [LARGE SCALE GENOMIC DNA]</scope>
</reference>
<dbReference type="Proteomes" id="UP000218113">
    <property type="component" value="Unassembled WGS sequence"/>
</dbReference>
<evidence type="ECO:0000256" key="1">
    <source>
        <dbReference type="SAM" id="Coils"/>
    </source>
</evidence>
<comment type="caution">
    <text evidence="4">The sequence shown here is derived from an EMBL/GenBank/DDBJ whole genome shotgun (WGS) entry which is preliminary data.</text>
</comment>
<proteinExistence type="predicted"/>
<dbReference type="AlphaFoldDB" id="A0A2A4TC81"/>
<dbReference type="CDD" id="cd16430">
    <property type="entry name" value="TraB"/>
    <property type="match status" value="1"/>
</dbReference>
<feature type="transmembrane region" description="Helical" evidence="3">
    <location>
        <begin position="119"/>
        <end position="141"/>
    </location>
</feature>
<dbReference type="InterPro" id="IPR005498">
    <property type="entry name" value="T4SS_VirB10/TraB/TrbI"/>
</dbReference>
<keyword evidence="3" id="KW-1133">Transmembrane helix</keyword>
<feature type="compositionally biased region" description="Basic and acidic residues" evidence="2">
    <location>
        <begin position="26"/>
        <end position="38"/>
    </location>
</feature>
<evidence type="ECO:0000256" key="3">
    <source>
        <dbReference type="SAM" id="Phobius"/>
    </source>
</evidence>
<keyword evidence="3" id="KW-0812">Transmembrane</keyword>
<evidence type="ECO:0000313" key="4">
    <source>
        <dbReference type="EMBL" id="PCI30919.1"/>
    </source>
</evidence>
<gene>
    <name evidence="4" type="ORF">COB67_00245</name>
</gene>
<name>A0A2A4TC81_9DELT</name>
<keyword evidence="1" id="KW-0175">Coiled coil</keyword>
<evidence type="ECO:0008006" key="6">
    <source>
        <dbReference type="Google" id="ProtNLM"/>
    </source>
</evidence>
<organism evidence="4 5">
    <name type="scientific">SAR324 cluster bacterium</name>
    <dbReference type="NCBI Taxonomy" id="2024889"/>
    <lineage>
        <taxon>Bacteria</taxon>
        <taxon>Deltaproteobacteria</taxon>
        <taxon>SAR324 cluster</taxon>
    </lineage>
</organism>
<keyword evidence="3" id="KW-0472">Membrane</keyword>
<accession>A0A2A4TC81</accession>
<dbReference type="Pfam" id="PF03743">
    <property type="entry name" value="TrbI"/>
    <property type="match status" value="1"/>
</dbReference>
<dbReference type="EMBL" id="NVSR01000001">
    <property type="protein sequence ID" value="PCI30919.1"/>
    <property type="molecule type" value="Genomic_DNA"/>
</dbReference>
<feature type="coiled-coil region" evidence="1">
    <location>
        <begin position="87"/>
        <end position="114"/>
    </location>
</feature>